<evidence type="ECO:0000256" key="1">
    <source>
        <dbReference type="SAM" id="Phobius"/>
    </source>
</evidence>
<comment type="caution">
    <text evidence="3">The sequence shown here is derived from an EMBL/GenBank/DDBJ whole genome shotgun (WGS) entry which is preliminary data.</text>
</comment>
<dbReference type="Proteomes" id="UP001642484">
    <property type="component" value="Unassembled WGS sequence"/>
</dbReference>
<protein>
    <submittedName>
        <fullName evidence="3">Uncharacterized protein</fullName>
    </submittedName>
</protein>
<feature type="transmembrane region" description="Helical" evidence="1">
    <location>
        <begin position="227"/>
        <end position="251"/>
    </location>
</feature>
<name>A0ABP0KBV4_9DINO</name>
<reference evidence="3 4" key="1">
    <citation type="submission" date="2024-02" db="EMBL/GenBank/DDBJ databases">
        <authorList>
            <person name="Chen Y."/>
            <person name="Shah S."/>
            <person name="Dougan E. K."/>
            <person name="Thang M."/>
            <person name="Chan C."/>
        </authorList>
    </citation>
    <scope>NUCLEOTIDE SEQUENCE [LARGE SCALE GENOMIC DNA]</scope>
</reference>
<evidence type="ECO:0000313" key="3">
    <source>
        <dbReference type="EMBL" id="CAK9024283.1"/>
    </source>
</evidence>
<gene>
    <name evidence="3" type="ORF">CCMP2556_LOCUS15561</name>
</gene>
<accession>A0ABP0KBV4</accession>
<proteinExistence type="predicted"/>
<evidence type="ECO:0000313" key="4">
    <source>
        <dbReference type="Proteomes" id="UP001642484"/>
    </source>
</evidence>
<keyword evidence="4" id="KW-1185">Reference proteome</keyword>
<organism evidence="3 4">
    <name type="scientific">Durusdinium trenchii</name>
    <dbReference type="NCBI Taxonomy" id="1381693"/>
    <lineage>
        <taxon>Eukaryota</taxon>
        <taxon>Sar</taxon>
        <taxon>Alveolata</taxon>
        <taxon>Dinophyceae</taxon>
        <taxon>Suessiales</taxon>
        <taxon>Symbiodiniaceae</taxon>
        <taxon>Durusdinium</taxon>
    </lineage>
</organism>
<sequence length="273" mass="30294">MLLLNLLTMAMAVADTCQVEQVKGRNSCDTKKVTLEHYAILMLYYLTPLRIERDEFTLKVALPPHAELNKGFAKDIYVRMPELINMTCRFETTGTDDFPNACSGKLTGEVMMLRPGLPTIPGDKVQDVPADLVKKRESFTYGMALYIYSSYNHKDRKVHELIELKFALGPDGICSVECQLTSGQCFGMSAALSRPPRAPVHCPAPPAVNGTSPRFCQIKAKPVPPRLGVGSAVVIVLLVLGVLGLGCTFVFHWRRQRVVEEQALRRAQEVELS</sequence>
<keyword evidence="2" id="KW-0732">Signal</keyword>
<keyword evidence="1" id="KW-0812">Transmembrane</keyword>
<keyword evidence="1" id="KW-0472">Membrane</keyword>
<evidence type="ECO:0000256" key="2">
    <source>
        <dbReference type="SAM" id="SignalP"/>
    </source>
</evidence>
<feature type="signal peptide" evidence="2">
    <location>
        <begin position="1"/>
        <end position="16"/>
    </location>
</feature>
<dbReference type="EMBL" id="CAXAMN010008191">
    <property type="protein sequence ID" value="CAK9024283.1"/>
    <property type="molecule type" value="Genomic_DNA"/>
</dbReference>
<feature type="chain" id="PRO_5047239327" evidence="2">
    <location>
        <begin position="17"/>
        <end position="273"/>
    </location>
</feature>
<keyword evidence="1" id="KW-1133">Transmembrane helix</keyword>